<organism evidence="4 5">
    <name type="scientific">Diatrype stigma</name>
    <dbReference type="NCBI Taxonomy" id="117547"/>
    <lineage>
        <taxon>Eukaryota</taxon>
        <taxon>Fungi</taxon>
        <taxon>Dikarya</taxon>
        <taxon>Ascomycota</taxon>
        <taxon>Pezizomycotina</taxon>
        <taxon>Sordariomycetes</taxon>
        <taxon>Xylariomycetidae</taxon>
        <taxon>Xylariales</taxon>
        <taxon>Diatrypaceae</taxon>
        <taxon>Diatrype</taxon>
    </lineage>
</organism>
<dbReference type="InterPro" id="IPR050745">
    <property type="entry name" value="Multifunctional_regulatory"/>
</dbReference>
<feature type="repeat" description="ANK" evidence="3">
    <location>
        <begin position="256"/>
        <end position="290"/>
    </location>
</feature>
<comment type="caution">
    <text evidence="4">The sequence shown here is derived from an EMBL/GenBank/DDBJ whole genome shotgun (WGS) entry which is preliminary data.</text>
</comment>
<dbReference type="Pfam" id="PF12796">
    <property type="entry name" value="Ank_2"/>
    <property type="match status" value="1"/>
</dbReference>
<gene>
    <name evidence="4" type="ORF">SLS62_005107</name>
</gene>
<evidence type="ECO:0000256" key="1">
    <source>
        <dbReference type="ARBA" id="ARBA00022737"/>
    </source>
</evidence>
<dbReference type="PANTHER" id="PTHR24189">
    <property type="entry name" value="MYOTROPHIN"/>
    <property type="match status" value="1"/>
</dbReference>
<dbReference type="AlphaFoldDB" id="A0AAN9V3R8"/>
<evidence type="ECO:0000256" key="2">
    <source>
        <dbReference type="ARBA" id="ARBA00023043"/>
    </source>
</evidence>
<dbReference type="Gene3D" id="1.25.40.20">
    <property type="entry name" value="Ankyrin repeat-containing domain"/>
    <property type="match status" value="1"/>
</dbReference>
<keyword evidence="5" id="KW-1185">Reference proteome</keyword>
<proteinExistence type="predicted"/>
<dbReference type="SUPFAM" id="SSF48403">
    <property type="entry name" value="Ankyrin repeat"/>
    <property type="match status" value="1"/>
</dbReference>
<accession>A0AAN9V3R8</accession>
<dbReference type="InterPro" id="IPR036770">
    <property type="entry name" value="Ankyrin_rpt-contain_sf"/>
</dbReference>
<dbReference type="SMART" id="SM00248">
    <property type="entry name" value="ANK"/>
    <property type="match status" value="4"/>
</dbReference>
<dbReference type="Proteomes" id="UP001320420">
    <property type="component" value="Unassembled WGS sequence"/>
</dbReference>
<protein>
    <submittedName>
        <fullName evidence="4">Uncharacterized protein</fullName>
    </submittedName>
</protein>
<evidence type="ECO:0000313" key="5">
    <source>
        <dbReference type="Proteomes" id="UP001320420"/>
    </source>
</evidence>
<dbReference type="PANTHER" id="PTHR24189:SF50">
    <property type="entry name" value="ANKYRIN REPEAT AND SOCS BOX PROTEIN 2"/>
    <property type="match status" value="1"/>
</dbReference>
<dbReference type="PROSITE" id="PS50088">
    <property type="entry name" value="ANK_REPEAT"/>
    <property type="match status" value="1"/>
</dbReference>
<dbReference type="InterPro" id="IPR002110">
    <property type="entry name" value="Ankyrin_rpt"/>
</dbReference>
<sequence>MFPSPQEADELHNLVEMLLQKGANPHYTDDQVCPLAITMINPAPLKLMRLLFDYNVDAMGPCRYQGPTRIWEVALRPLRSSKSPPPLALQKFRFLLQNCEINQLVDDRGEGILHSLVVRCARNRVQCCDESDYLEVLLEEGVDVNAMSPIYGDSILSRLAGVMDWLAVPNNIPAGGFPSPASCDDPLQCPRRDAFFIAQTLFIRLLRAGAQHTNLGTTHNGSNSLLVSLIQTEWDASEAISELLFRGADTTVVDKDGRGPLHHACIVVNPKIAVVKTLLLFQIDPNMTDDQGRTALHALLGSPGNKESRKEVYKFLVAERVDVNARDDYGFTALDLGQEYYDVQWE</sequence>
<keyword evidence="1" id="KW-0677">Repeat</keyword>
<evidence type="ECO:0000313" key="4">
    <source>
        <dbReference type="EMBL" id="KAK7752948.1"/>
    </source>
</evidence>
<evidence type="ECO:0000256" key="3">
    <source>
        <dbReference type="PROSITE-ProRule" id="PRU00023"/>
    </source>
</evidence>
<keyword evidence="2 3" id="KW-0040">ANK repeat</keyword>
<name>A0AAN9V3R8_9PEZI</name>
<dbReference type="EMBL" id="JAKJXP020000033">
    <property type="protein sequence ID" value="KAK7752948.1"/>
    <property type="molecule type" value="Genomic_DNA"/>
</dbReference>
<reference evidence="4 5" key="1">
    <citation type="submission" date="2024-02" db="EMBL/GenBank/DDBJ databases">
        <title>De novo assembly and annotation of 12 fungi associated with fruit tree decline syndrome in Ontario, Canada.</title>
        <authorList>
            <person name="Sulman M."/>
            <person name="Ellouze W."/>
            <person name="Ilyukhin E."/>
        </authorList>
    </citation>
    <scope>NUCLEOTIDE SEQUENCE [LARGE SCALE GENOMIC DNA]</scope>
    <source>
        <strain evidence="4 5">M11/M66-122</strain>
    </source>
</reference>